<evidence type="ECO:0000256" key="4">
    <source>
        <dbReference type="HAMAP-Rule" id="MF_02095"/>
    </source>
</evidence>
<keyword evidence="4" id="KW-1003">Cell membrane</keyword>
<dbReference type="InterPro" id="IPR050725">
    <property type="entry name" value="CysQ/Inositol_MonoPase"/>
</dbReference>
<dbReference type="Pfam" id="PF00459">
    <property type="entry name" value="Inositol_P"/>
    <property type="match status" value="1"/>
</dbReference>
<keyword evidence="7" id="KW-1185">Reference proteome</keyword>
<dbReference type="PANTHER" id="PTHR43028:SF5">
    <property type="entry name" value="3'(2'),5'-BISPHOSPHATE NUCLEOTIDASE 1"/>
    <property type="match status" value="1"/>
</dbReference>
<keyword evidence="4" id="KW-0378">Hydrolase</keyword>
<dbReference type="PATRIC" id="fig|555500.3.peg.3186"/>
<dbReference type="InterPro" id="IPR006240">
    <property type="entry name" value="CysQ"/>
</dbReference>
<feature type="binding site" evidence="4">
    <location>
        <position position="126"/>
    </location>
    <ligand>
        <name>Mg(2+)</name>
        <dbReference type="ChEBI" id="CHEBI:18420"/>
        <label>2</label>
    </ligand>
</feature>
<sequence length="303" mass="34416">MKKPLPCITYNIYSRKLLKIKLVVFSNYSTFEGYLKEIQAMELEVLLQIAVDAALIGGREIMEVYHSNEFGVERKEDHSPVTLADKRANAVINEILLPTGIPIISEENKEIEFNQRETWNRCWIVDPLDGTKEFINRNDEFTVNIALVENSIPILGVIYVPVTQMMYASIVPRKNLWKQKMIVQDRPISEQVPLSRPRKSTNQKVVVLKSRSHLNIKTDALINELRATKPNIEVASVGSSLKFCLIAEGKADLYPRIAPTMEWDTAAGHALCKAVGIELVETLTNKPLRYNKKELINPSFIVI</sequence>
<evidence type="ECO:0000313" key="7">
    <source>
        <dbReference type="Proteomes" id="UP000007364"/>
    </source>
</evidence>
<keyword evidence="3 4" id="KW-0460">Magnesium</keyword>
<proteinExistence type="inferred from homology"/>
<dbReference type="HAMAP" id="MF_02095">
    <property type="entry name" value="CysQ"/>
    <property type="match status" value="1"/>
</dbReference>
<evidence type="ECO:0000256" key="1">
    <source>
        <dbReference type="ARBA" id="ARBA00001625"/>
    </source>
</evidence>
<dbReference type="GO" id="GO:0008441">
    <property type="term" value="F:3'(2'),5'-bisphosphate nucleotidase activity"/>
    <property type="evidence" value="ECO:0007669"/>
    <property type="project" value="UniProtKB-UniRule"/>
</dbReference>
<dbReference type="Gene3D" id="3.30.540.10">
    <property type="entry name" value="Fructose-1,6-Bisphosphatase, subunit A, domain 1"/>
    <property type="match status" value="1"/>
</dbReference>
<feature type="binding site" evidence="4">
    <location>
        <position position="264"/>
    </location>
    <ligand>
        <name>Mg(2+)</name>
        <dbReference type="ChEBI" id="CHEBI:18420"/>
        <label>2</label>
    </ligand>
</feature>
<organism evidence="6 7">
    <name type="scientific">Galbibacter marinus</name>
    <dbReference type="NCBI Taxonomy" id="555500"/>
    <lineage>
        <taxon>Bacteria</taxon>
        <taxon>Pseudomonadati</taxon>
        <taxon>Bacteroidota</taxon>
        <taxon>Flavobacteriia</taxon>
        <taxon>Flavobacteriales</taxon>
        <taxon>Flavobacteriaceae</taxon>
        <taxon>Galbibacter</taxon>
    </lineage>
</organism>
<evidence type="ECO:0000313" key="6">
    <source>
        <dbReference type="EMBL" id="EKF53846.1"/>
    </source>
</evidence>
<protein>
    <recommendedName>
        <fullName evidence="4">3'(2'),5'-bisphosphate nucleotidase CysQ</fullName>
        <ecNumber evidence="4">3.1.3.7</ecNumber>
    </recommendedName>
    <alternativeName>
        <fullName evidence="4">3'(2'),5-bisphosphonucleoside 3'(2')-phosphohydrolase</fullName>
    </alternativeName>
    <alternativeName>
        <fullName evidence="4">3'-phosphoadenosine 5'-phosphate phosphatase</fullName>
        <shortName evidence="4">PAP phosphatase</shortName>
    </alternativeName>
</protein>
<feature type="binding site" evidence="4">
    <location>
        <position position="128"/>
    </location>
    <ligand>
        <name>Mg(2+)</name>
        <dbReference type="ChEBI" id="CHEBI:18420"/>
        <label>1</label>
    </ligand>
</feature>
<feature type="binding site" evidence="4">
    <location>
        <begin position="128"/>
        <end position="131"/>
    </location>
    <ligand>
        <name>substrate</name>
    </ligand>
</feature>
<dbReference type="GO" id="GO:0005886">
    <property type="term" value="C:plasma membrane"/>
    <property type="evidence" value="ECO:0007669"/>
    <property type="project" value="UniProtKB-SubCell"/>
</dbReference>
<dbReference type="GO" id="GO:0000103">
    <property type="term" value="P:sulfate assimilation"/>
    <property type="evidence" value="ECO:0007669"/>
    <property type="project" value="TreeGrafter"/>
</dbReference>
<feature type="binding site" evidence="5">
    <location>
        <position position="264"/>
    </location>
    <ligand>
        <name>Mg(2+)</name>
        <dbReference type="ChEBI" id="CHEBI:18420"/>
        <label>1</label>
        <note>catalytic</note>
    </ligand>
</feature>
<dbReference type="Proteomes" id="UP000007364">
    <property type="component" value="Unassembled WGS sequence"/>
</dbReference>
<reference evidence="6 7" key="1">
    <citation type="journal article" date="2012" name="J. Bacteriol.">
        <title>Genome Sequence of Galbibacter marinum Type Strain ck-I2-15.</title>
        <authorList>
            <person name="Lai Q."/>
            <person name="Li C."/>
            <person name="Shao Z."/>
        </authorList>
    </citation>
    <scope>NUCLEOTIDE SEQUENCE [LARGE SCALE GENOMIC DNA]</scope>
    <source>
        <strain evidence="7">ck-I2-15</strain>
    </source>
</reference>
<evidence type="ECO:0000256" key="5">
    <source>
        <dbReference type="PIRSR" id="PIRSR600760-2"/>
    </source>
</evidence>
<feature type="binding site" evidence="5">
    <location>
        <position position="106"/>
    </location>
    <ligand>
        <name>Mg(2+)</name>
        <dbReference type="ChEBI" id="CHEBI:18420"/>
        <label>1</label>
        <note>catalytic</note>
    </ligand>
</feature>
<evidence type="ECO:0000256" key="2">
    <source>
        <dbReference type="ARBA" id="ARBA00022723"/>
    </source>
</evidence>
<feature type="binding site" evidence="5">
    <location>
        <position position="129"/>
    </location>
    <ligand>
        <name>Mg(2+)</name>
        <dbReference type="ChEBI" id="CHEBI:18420"/>
        <label>1</label>
        <note>catalytic</note>
    </ligand>
</feature>
<dbReference type="eggNOG" id="COG1218">
    <property type="taxonomic scope" value="Bacteria"/>
</dbReference>
<dbReference type="SUPFAM" id="SSF56655">
    <property type="entry name" value="Carbohydrate phosphatase"/>
    <property type="match status" value="1"/>
</dbReference>
<comment type="cofactor">
    <cofactor evidence="4 5">
        <name>Mg(2+)</name>
        <dbReference type="ChEBI" id="CHEBI:18420"/>
    </cofactor>
</comment>
<dbReference type="InterPro" id="IPR020583">
    <property type="entry name" value="Inositol_monoP_metal-BS"/>
</dbReference>
<feature type="binding site" evidence="5">
    <location>
        <position position="128"/>
    </location>
    <ligand>
        <name>Mg(2+)</name>
        <dbReference type="ChEBI" id="CHEBI:18420"/>
        <label>1</label>
        <note>catalytic</note>
    </ligand>
</feature>
<dbReference type="InterPro" id="IPR000760">
    <property type="entry name" value="Inositol_monophosphatase-like"/>
</dbReference>
<keyword evidence="4" id="KW-0472">Membrane</keyword>
<dbReference type="STRING" id="555500.I215_15472"/>
<dbReference type="GO" id="GO:0000287">
    <property type="term" value="F:magnesium ion binding"/>
    <property type="evidence" value="ECO:0007669"/>
    <property type="project" value="UniProtKB-UniRule"/>
</dbReference>
<feature type="binding site" evidence="4">
    <location>
        <position position="264"/>
    </location>
    <ligand>
        <name>substrate</name>
    </ligand>
</feature>
<dbReference type="CDD" id="cd01638">
    <property type="entry name" value="CysQ"/>
    <property type="match status" value="1"/>
</dbReference>
<dbReference type="NCBIfam" id="TIGR01331">
    <property type="entry name" value="bisphos_cysQ"/>
    <property type="match status" value="1"/>
</dbReference>
<gene>
    <name evidence="4" type="primary">cysQ</name>
    <name evidence="6" type="ORF">I215_15472</name>
</gene>
<comment type="catalytic activity">
    <reaction evidence="1 4">
        <text>adenosine 3',5'-bisphosphate + H2O = AMP + phosphate</text>
        <dbReference type="Rhea" id="RHEA:10040"/>
        <dbReference type="ChEBI" id="CHEBI:15377"/>
        <dbReference type="ChEBI" id="CHEBI:43474"/>
        <dbReference type="ChEBI" id="CHEBI:58343"/>
        <dbReference type="ChEBI" id="CHEBI:456215"/>
        <dbReference type="EC" id="3.1.3.7"/>
    </reaction>
</comment>
<dbReference type="PROSITE" id="PS00629">
    <property type="entry name" value="IMP_1"/>
    <property type="match status" value="1"/>
</dbReference>
<accession>K2PZ24</accession>
<dbReference type="PANTHER" id="PTHR43028">
    <property type="entry name" value="3'(2'),5'-BISPHOSPHATE NUCLEOTIDASE 1"/>
    <property type="match status" value="1"/>
</dbReference>
<dbReference type="Gene3D" id="3.40.190.80">
    <property type="match status" value="1"/>
</dbReference>
<comment type="subcellular location">
    <subcellularLocation>
        <location evidence="4">Cell membrane</location>
        <topology evidence="4">Peripheral membrane protein</topology>
        <orientation evidence="4">Cytoplasmic side</orientation>
    </subcellularLocation>
</comment>
<feature type="binding site" evidence="4">
    <location>
        <position position="126"/>
    </location>
    <ligand>
        <name>Mg(2+)</name>
        <dbReference type="ChEBI" id="CHEBI:18420"/>
        <label>1</label>
    </ligand>
</feature>
<dbReference type="AlphaFoldDB" id="K2PZ24"/>
<dbReference type="PRINTS" id="PR00377">
    <property type="entry name" value="IMPHPHTASES"/>
</dbReference>
<comment type="function">
    <text evidence="4">Converts adenosine-3',5'-bisphosphate (PAP) to AMP.</text>
</comment>
<feature type="binding site" evidence="4">
    <location>
        <position position="129"/>
    </location>
    <ligand>
        <name>Mg(2+)</name>
        <dbReference type="ChEBI" id="CHEBI:18420"/>
        <label>2</label>
    </ligand>
</feature>
<dbReference type="GO" id="GO:0050427">
    <property type="term" value="P:3'-phosphoadenosine 5'-phosphosulfate metabolic process"/>
    <property type="evidence" value="ECO:0007669"/>
    <property type="project" value="TreeGrafter"/>
</dbReference>
<comment type="similarity">
    <text evidence="4">Belongs to the inositol monophosphatase superfamily. CysQ family.</text>
</comment>
<feature type="binding site" evidence="4">
    <location>
        <position position="106"/>
    </location>
    <ligand>
        <name>Mg(2+)</name>
        <dbReference type="ChEBI" id="CHEBI:18420"/>
        <label>1</label>
    </ligand>
</feature>
<feature type="binding site" evidence="5">
    <location>
        <position position="126"/>
    </location>
    <ligand>
        <name>Mg(2+)</name>
        <dbReference type="ChEBI" id="CHEBI:18420"/>
        <label>1</label>
        <note>catalytic</note>
    </ligand>
</feature>
<keyword evidence="2 4" id="KW-0479">Metal-binding</keyword>
<dbReference type="EMBL" id="AMSG01000049">
    <property type="protein sequence ID" value="EKF53846.1"/>
    <property type="molecule type" value="Genomic_DNA"/>
</dbReference>
<dbReference type="EC" id="3.1.3.7" evidence="4"/>
<comment type="caution">
    <text evidence="6">The sequence shown here is derived from an EMBL/GenBank/DDBJ whole genome shotgun (WGS) entry which is preliminary data.</text>
</comment>
<feature type="binding site" evidence="4">
    <location>
        <position position="106"/>
    </location>
    <ligand>
        <name>substrate</name>
    </ligand>
</feature>
<evidence type="ECO:0000256" key="3">
    <source>
        <dbReference type="ARBA" id="ARBA00022842"/>
    </source>
</evidence>
<name>K2PZ24_9FLAO</name>